<dbReference type="Pfam" id="PF00462">
    <property type="entry name" value="Glutaredoxin"/>
    <property type="match status" value="1"/>
</dbReference>
<dbReference type="SUPFAM" id="SSF47616">
    <property type="entry name" value="GST C-terminal domain-like"/>
    <property type="match status" value="1"/>
</dbReference>
<dbReference type="Gene3D" id="3.40.30.10">
    <property type="entry name" value="Glutaredoxin"/>
    <property type="match status" value="1"/>
</dbReference>
<dbReference type="PANTHER" id="PTHR12782:SF5">
    <property type="entry name" value="PROSTAGLANDIN E SYNTHASE 2"/>
    <property type="match status" value="1"/>
</dbReference>
<dbReference type="SFLD" id="SFLDS00019">
    <property type="entry name" value="Glutathione_Transferase_(cytos"/>
    <property type="match status" value="1"/>
</dbReference>
<dbReference type="AlphaFoldDB" id="A0A8C7J4Z6"/>
<dbReference type="GeneTree" id="ENSGT00390000000224"/>
<evidence type="ECO:0000259" key="2">
    <source>
        <dbReference type="PROSITE" id="PS50404"/>
    </source>
</evidence>
<keyword evidence="4" id="KW-1185">Reference proteome</keyword>
<dbReference type="InterPro" id="IPR011767">
    <property type="entry name" value="GLR_AS"/>
</dbReference>
<protein>
    <submittedName>
        <fullName evidence="3">Prostaglandin E synthase 2</fullName>
    </submittedName>
</protein>
<dbReference type="InterPro" id="IPR004045">
    <property type="entry name" value="Glutathione_S-Trfase_N"/>
</dbReference>
<dbReference type="InterPro" id="IPR036249">
    <property type="entry name" value="Thioredoxin-like_sf"/>
</dbReference>
<dbReference type="InterPro" id="IPR034335">
    <property type="entry name" value="PGES2_C"/>
</dbReference>
<dbReference type="GO" id="GO:0050220">
    <property type="term" value="F:prostaglandin-E synthase activity"/>
    <property type="evidence" value="ECO:0007669"/>
    <property type="project" value="TreeGrafter"/>
</dbReference>
<dbReference type="PROSITE" id="PS50404">
    <property type="entry name" value="GST_NTER"/>
    <property type="match status" value="1"/>
</dbReference>
<dbReference type="InterPro" id="IPR002109">
    <property type="entry name" value="Glutaredoxin"/>
</dbReference>
<dbReference type="PANTHER" id="PTHR12782">
    <property type="entry name" value="MICROSOMAL PROSTAGLANDIN E SYNTHASE-2"/>
    <property type="match status" value="1"/>
</dbReference>
<feature type="domain" description="GST N-terminal" evidence="2">
    <location>
        <begin position="131"/>
        <end position="208"/>
    </location>
</feature>
<dbReference type="Gene3D" id="1.20.1050.10">
    <property type="match status" value="1"/>
</dbReference>
<organism evidence="3 4">
    <name type="scientific">Oncorhynchus kisutch</name>
    <name type="common">Coho salmon</name>
    <name type="synonym">Salmo kisutch</name>
    <dbReference type="NCBI Taxonomy" id="8019"/>
    <lineage>
        <taxon>Eukaryota</taxon>
        <taxon>Metazoa</taxon>
        <taxon>Chordata</taxon>
        <taxon>Craniata</taxon>
        <taxon>Vertebrata</taxon>
        <taxon>Euteleostomi</taxon>
        <taxon>Actinopterygii</taxon>
        <taxon>Neopterygii</taxon>
        <taxon>Teleostei</taxon>
        <taxon>Protacanthopterygii</taxon>
        <taxon>Salmoniformes</taxon>
        <taxon>Salmonidae</taxon>
        <taxon>Salmoninae</taxon>
        <taxon>Oncorhynchus</taxon>
    </lineage>
</organism>
<evidence type="ECO:0000313" key="4">
    <source>
        <dbReference type="Proteomes" id="UP000694557"/>
    </source>
</evidence>
<sequence length="444" mass="51393">MHCGSRLCKPKMSASSYNSFWRTGWDILRVPIAKSATARLISNFPSRCSARAYGTGGTTFGSKLISTLPLRATNRRVFGFAFLFGGGVGLYQTIQFSFQQHFAEDELPNLPNLQYSIPTNHGSDLTFATDLTFTLYQYKTCPYCSKVRAFLDYYGFPYKVVEVNPVMHTEIKWSSEYQTVPILMVEGKEIVVSRVDLKLEEKVFQASTQFFYLLFNKTIFLELLVKQQLNNSSVIISAMKTCMIDKERTMSEVVKYFPRLPSTNAWGNEVLEYTNKYWVMLNEIKITEVYTSKNARKEEVRWRQWADDWLVNRIKPNVYRTPAEALATYDHIVREGNFGSVPFAKYGGAFYMFWASKVLKIWYKLQDDVREDLYMAVNEWITAIGRKRKFMGGDKPNLADLAVYGVLRSMEDLEAFYDVMENTKVKKWYLATEKQVKEQGGRNL</sequence>
<dbReference type="PROSITE" id="PS51354">
    <property type="entry name" value="GLUTAREDOXIN_2"/>
    <property type="match status" value="1"/>
</dbReference>
<reference evidence="3" key="2">
    <citation type="submission" date="2025-09" db="UniProtKB">
        <authorList>
            <consortium name="Ensembl"/>
        </authorList>
    </citation>
    <scope>IDENTIFICATION</scope>
</reference>
<dbReference type="Proteomes" id="UP000694557">
    <property type="component" value="Unassembled WGS sequence"/>
</dbReference>
<dbReference type="GO" id="GO:0005739">
    <property type="term" value="C:mitochondrion"/>
    <property type="evidence" value="ECO:0007669"/>
    <property type="project" value="TreeGrafter"/>
</dbReference>
<comment type="function">
    <text evidence="1">Has a glutathione-disulfide oxidoreductase activity in the presence of NADPH and glutathione reductase. Reduces low molecular weight disulfides and proteins.</text>
</comment>
<proteinExistence type="predicted"/>
<reference evidence="3" key="1">
    <citation type="submission" date="2025-08" db="UniProtKB">
        <authorList>
            <consortium name="Ensembl"/>
        </authorList>
    </citation>
    <scope>IDENTIFICATION</scope>
</reference>
<dbReference type="Gene3D" id="6.20.200.30">
    <property type="match status" value="1"/>
</dbReference>
<dbReference type="PROSITE" id="PS00195">
    <property type="entry name" value="GLUTAREDOXIN_1"/>
    <property type="match status" value="1"/>
</dbReference>
<evidence type="ECO:0000256" key="1">
    <source>
        <dbReference type="ARBA" id="ARBA00002549"/>
    </source>
</evidence>
<dbReference type="SUPFAM" id="SSF52833">
    <property type="entry name" value="Thioredoxin-like"/>
    <property type="match status" value="1"/>
</dbReference>
<dbReference type="SFLD" id="SFLDG01182">
    <property type="entry name" value="Prostaglandin_E_synthase_like"/>
    <property type="match status" value="1"/>
</dbReference>
<accession>A0A8C7J4Z6</accession>
<name>A0A8C7J4Z6_ONCKI</name>
<dbReference type="CDD" id="cd03197">
    <property type="entry name" value="GST_C_mPGES2"/>
    <property type="match status" value="1"/>
</dbReference>
<dbReference type="InterPro" id="IPR040079">
    <property type="entry name" value="Glutathione_S-Trfase"/>
</dbReference>
<dbReference type="InterPro" id="IPR036282">
    <property type="entry name" value="Glutathione-S-Trfase_C_sf"/>
</dbReference>
<evidence type="ECO:0000313" key="3">
    <source>
        <dbReference type="Ensembl" id="ENSOKIP00005080290.1"/>
    </source>
</evidence>
<gene>
    <name evidence="3" type="primary">PTGES2</name>
</gene>
<dbReference type="Ensembl" id="ENSOKIT00005085531.1">
    <property type="protein sequence ID" value="ENSOKIP00005080290.1"/>
    <property type="gene ID" value="ENSOKIG00005034633.1"/>
</dbReference>